<feature type="non-terminal residue" evidence="2">
    <location>
        <position position="79"/>
    </location>
</feature>
<dbReference type="EMBL" id="BGPR01103674">
    <property type="protein sequence ID" value="GBM67161.1"/>
    <property type="molecule type" value="Genomic_DNA"/>
</dbReference>
<reference evidence="2 3" key="1">
    <citation type="journal article" date="2019" name="Sci. Rep.">
        <title>Orb-weaving spider Araneus ventricosus genome elucidates the spidroin gene catalogue.</title>
        <authorList>
            <person name="Kono N."/>
            <person name="Nakamura H."/>
            <person name="Ohtoshi R."/>
            <person name="Moran D.A.P."/>
            <person name="Shinohara A."/>
            <person name="Yoshida Y."/>
            <person name="Fujiwara M."/>
            <person name="Mori M."/>
            <person name="Tomita M."/>
            <person name="Arakawa K."/>
        </authorList>
    </citation>
    <scope>NUCLEOTIDE SEQUENCE [LARGE SCALE GENOMIC DNA]</scope>
</reference>
<dbReference type="AlphaFoldDB" id="A0A4Y2HP57"/>
<organism evidence="2 3">
    <name type="scientific">Araneus ventricosus</name>
    <name type="common">Orbweaver spider</name>
    <name type="synonym">Epeira ventricosa</name>
    <dbReference type="NCBI Taxonomy" id="182803"/>
    <lineage>
        <taxon>Eukaryota</taxon>
        <taxon>Metazoa</taxon>
        <taxon>Ecdysozoa</taxon>
        <taxon>Arthropoda</taxon>
        <taxon>Chelicerata</taxon>
        <taxon>Arachnida</taxon>
        <taxon>Araneae</taxon>
        <taxon>Araneomorphae</taxon>
        <taxon>Entelegynae</taxon>
        <taxon>Araneoidea</taxon>
        <taxon>Araneidae</taxon>
        <taxon>Araneus</taxon>
    </lineage>
</organism>
<evidence type="ECO:0000313" key="2">
    <source>
        <dbReference type="EMBL" id="GBM67161.1"/>
    </source>
</evidence>
<feature type="region of interest" description="Disordered" evidence="1">
    <location>
        <begin position="54"/>
        <end position="79"/>
    </location>
</feature>
<dbReference type="OrthoDB" id="10522576at2759"/>
<sequence>MEVCRVPSLYQNGAKTRGLKTVDKSGVGRKGPERTWARTRAFPLSPRLEAARKGTAVGHVGARGMQDDPIPDRNIPGRF</sequence>
<name>A0A4Y2HP57_ARAVE</name>
<comment type="caution">
    <text evidence="2">The sequence shown here is derived from an EMBL/GenBank/DDBJ whole genome shotgun (WGS) entry which is preliminary data.</text>
</comment>
<proteinExistence type="predicted"/>
<accession>A0A4Y2HP57</accession>
<keyword evidence="3" id="KW-1185">Reference proteome</keyword>
<evidence type="ECO:0000313" key="3">
    <source>
        <dbReference type="Proteomes" id="UP000499080"/>
    </source>
</evidence>
<evidence type="ECO:0000256" key="1">
    <source>
        <dbReference type="SAM" id="MobiDB-lite"/>
    </source>
</evidence>
<dbReference type="Proteomes" id="UP000499080">
    <property type="component" value="Unassembled WGS sequence"/>
</dbReference>
<protein>
    <submittedName>
        <fullName evidence="2">Uncharacterized protein</fullName>
    </submittedName>
</protein>
<gene>
    <name evidence="2" type="ORF">AVEN_253186_1</name>
</gene>